<dbReference type="Proteomes" id="UP000472355">
    <property type="component" value="Unassembled WGS sequence"/>
</dbReference>
<accession>A0A6M0SUT4</accession>
<evidence type="ECO:0000313" key="2">
    <source>
        <dbReference type="EMBL" id="NFA44144.1"/>
    </source>
</evidence>
<feature type="region of interest" description="Disordered" evidence="1">
    <location>
        <begin position="231"/>
        <end position="252"/>
    </location>
</feature>
<sequence length="350" mass="36919">MDFSVGNLVKSVVGAVAKVANAVVNTVKSAISGISEMFSSAAGTIGSALSGAMAALGVVDVDEDGELDIDDAEEFLEEKFKLLVGAFIGMFGSDESESNCDDSSESMWDKAKNMARDFTIGAGYSIDENMSFGMVMSIANKREEELPDSTSCKAGRIFGDIWSLIGSGLEIGGGSAEAMGGVVLDSSGVGAVAGVPLNISGLAVAADGVINVERSLTSLANDTMSLIYSKSSNGGSGKSGSNETSHVQSSEISEKAIKSIKKKWGQKGVDAFEKAMNKGTVGAEGQNGIKPLKGKPYKGKYTHEIKVKNKEYVEMDQSLIAEYGRNAYNVTIYYFCKKCNKRIEISELKR</sequence>
<name>A0A6M0SUT4_CLOBO</name>
<organism evidence="2 3">
    <name type="scientific">Clostridium botulinum</name>
    <dbReference type="NCBI Taxonomy" id="1491"/>
    <lineage>
        <taxon>Bacteria</taxon>
        <taxon>Bacillati</taxon>
        <taxon>Bacillota</taxon>
        <taxon>Clostridia</taxon>
        <taxon>Eubacteriales</taxon>
        <taxon>Clostridiaceae</taxon>
        <taxon>Clostridium</taxon>
    </lineage>
</organism>
<comment type="caution">
    <text evidence="2">The sequence shown here is derived from an EMBL/GenBank/DDBJ whole genome shotgun (WGS) entry which is preliminary data.</text>
</comment>
<proteinExistence type="predicted"/>
<dbReference type="EMBL" id="SGKU01000061">
    <property type="protein sequence ID" value="NFA44144.1"/>
    <property type="molecule type" value="Genomic_DNA"/>
</dbReference>
<evidence type="ECO:0000313" key="3">
    <source>
        <dbReference type="Proteomes" id="UP000472355"/>
    </source>
</evidence>
<protein>
    <submittedName>
        <fullName evidence="2">Uncharacterized protein</fullName>
    </submittedName>
</protein>
<dbReference type="AlphaFoldDB" id="A0A6M0SUT4"/>
<evidence type="ECO:0000256" key="1">
    <source>
        <dbReference type="SAM" id="MobiDB-lite"/>
    </source>
</evidence>
<reference evidence="2 3" key="1">
    <citation type="submission" date="2019-02" db="EMBL/GenBank/DDBJ databases">
        <title>Genome sequencing of Clostridium botulinum clinical isolates.</title>
        <authorList>
            <person name="Brunt J."/>
            <person name="Van Vliet A.H.M."/>
            <person name="Stringer S.C."/>
            <person name="Grant K.A."/>
            <person name="Carter A.C."/>
            <person name="Peck M.W."/>
        </authorList>
    </citation>
    <scope>NUCLEOTIDE SEQUENCE [LARGE SCALE GENOMIC DNA]</scope>
    <source>
        <strain evidence="2 3">H113700579</strain>
    </source>
</reference>
<gene>
    <name evidence="2" type="ORF">EXM65_16615</name>
</gene>